<protein>
    <submittedName>
        <fullName evidence="2">SCD domain-containing protein</fullName>
    </submittedName>
</protein>
<reference evidence="2" key="1">
    <citation type="submission" date="2022-11" db="UniProtKB">
        <authorList>
            <consortium name="WormBaseParasite"/>
        </authorList>
    </citation>
    <scope>IDENTIFICATION</scope>
</reference>
<sequence length="1022" mass="116897">MSDDEQMSVASFQTDATNNDDSTFRSPNISMRGRKRKPVFHDDGSEVSFMSSPKRGRGRGGAGAGGTRAPKVQRQTPKTTSAKKLANIDESSFINVVKSGKGFDQVINRWINEYGGNRSAAIAKIQQLFLHSCGCRGIFHMMPEIDYPLVIRNMSDEFDEDCAEYPIIQSGQQWKKFRQYYETFLKSLINKCQGEIIFDNVFMDNVVQMLTGLADSHVRAFRHTATFAAMKISTALVDLVVKLVEIREKTNLQIETEKTKLKQRGTNQQLEVLLETKTMYDSKINDLSDMTSFLFKSVFVHRYRDIVSDIRCICITELGQWMSTHPSYFLEDTYLKYVGWLLYDKQPEVRVKCITALMPLFDDFECIEKLEVFLSRFKDRLVTMIADKDIDVAVKACQLLTNILKSFPNLLEPNDCVPIYEQVYSANKQLAVASGEFLNSKFFEGSREGHNKELISDLILFYVEGEVHTHAAYLVDALLEISPIIKDWASMTEMLLSDELLIPTMARLLNRHIDDRDKIANLTTIPQYFILELYPTARMMKYLDELVIALQRVVEQHFDDEILSNIAITFLTFHNNIAVEQHISSARAQMLDHLAVSLKRSLQLFERGHALDEQDEAQMLNGFRKINAFIATEDLRRTDLWDLTIFLLQNSNKISNPYISEKAIIHAFLTLSWDIQRLLKGAEPNVDDAARQLKPKTDKFMDVIKHFLSSSATGVENAFLCLCDILILLNWKVSSDFPDTEIANLEIVLHKDFKDKINSFVVDNVFVSEENDPIHTFDQYQQIELLAKRRNLLSQFCKLIMHGVIPISDASLVLRYYVKYHTDYGDILKALLNKCREIDRIACASAISAALINSFEDLLLIFKGKIDPVEEEFIAIRDLAKRFALSFGPDATRNREAIATIHKLGIVHSLKTTGSKKQYQKLAFLEVLIEFSPRLLRQDKQAVLKYLEKQREENHKNIDDEILANNDAWQPYLLYRSSLQDKQAAHADDLGSVRSFAQPAPGRGRRGPRRKTTPTPSEFSVS</sequence>
<organism evidence="1 2">
    <name type="scientific">Panagrolaimus sp. PS1159</name>
    <dbReference type="NCBI Taxonomy" id="55785"/>
    <lineage>
        <taxon>Eukaryota</taxon>
        <taxon>Metazoa</taxon>
        <taxon>Ecdysozoa</taxon>
        <taxon>Nematoda</taxon>
        <taxon>Chromadorea</taxon>
        <taxon>Rhabditida</taxon>
        <taxon>Tylenchina</taxon>
        <taxon>Panagrolaimomorpha</taxon>
        <taxon>Panagrolaimoidea</taxon>
        <taxon>Panagrolaimidae</taxon>
        <taxon>Panagrolaimus</taxon>
    </lineage>
</organism>
<evidence type="ECO:0000313" key="1">
    <source>
        <dbReference type="Proteomes" id="UP000887580"/>
    </source>
</evidence>
<dbReference type="WBParaSite" id="PS1159_v2.g21576.t1">
    <property type="protein sequence ID" value="PS1159_v2.g21576.t1"/>
    <property type="gene ID" value="PS1159_v2.g21576"/>
</dbReference>
<proteinExistence type="predicted"/>
<accession>A0AC35FWM4</accession>
<evidence type="ECO:0000313" key="2">
    <source>
        <dbReference type="WBParaSite" id="PS1159_v2.g21576.t1"/>
    </source>
</evidence>
<name>A0AC35FWM4_9BILA</name>
<dbReference type="Proteomes" id="UP000887580">
    <property type="component" value="Unplaced"/>
</dbReference>